<evidence type="ECO:0000313" key="13">
    <source>
        <dbReference type="Proteomes" id="UP000034736"/>
    </source>
</evidence>
<dbReference type="SMART" id="SM00756">
    <property type="entry name" value="VKc"/>
    <property type="match status" value="1"/>
</dbReference>
<gene>
    <name evidence="12" type="ORF">UW30_C0011G0013</name>
</gene>
<evidence type="ECO:0000259" key="11">
    <source>
        <dbReference type="SMART" id="SM00756"/>
    </source>
</evidence>
<feature type="transmembrane region" description="Helical" evidence="10">
    <location>
        <begin position="88"/>
        <end position="105"/>
    </location>
</feature>
<accession>A0A0G1JB22</accession>
<dbReference type="InterPro" id="IPR012932">
    <property type="entry name" value="VKOR"/>
</dbReference>
<dbReference type="PANTHER" id="PTHR34573">
    <property type="entry name" value="VKC DOMAIN-CONTAINING PROTEIN"/>
    <property type="match status" value="1"/>
</dbReference>
<evidence type="ECO:0000256" key="4">
    <source>
        <dbReference type="ARBA" id="ARBA00022719"/>
    </source>
</evidence>
<dbReference type="GO" id="GO:0016491">
    <property type="term" value="F:oxidoreductase activity"/>
    <property type="evidence" value="ECO:0007669"/>
    <property type="project" value="UniProtKB-KW"/>
</dbReference>
<feature type="transmembrane region" description="Helical" evidence="10">
    <location>
        <begin position="111"/>
        <end position="135"/>
    </location>
</feature>
<evidence type="ECO:0000256" key="10">
    <source>
        <dbReference type="SAM" id="Phobius"/>
    </source>
</evidence>
<feature type="domain" description="Vitamin K epoxide reductase" evidence="11">
    <location>
        <begin position="4"/>
        <end position="136"/>
    </location>
</feature>
<proteinExistence type="inferred from homology"/>
<dbReference type="PANTHER" id="PTHR34573:SF1">
    <property type="entry name" value="VITAMIN K EPOXIDE REDUCTASE DOMAIN-CONTAINING PROTEIN"/>
    <property type="match status" value="1"/>
</dbReference>
<evidence type="ECO:0000313" key="12">
    <source>
        <dbReference type="EMBL" id="KKT41182.1"/>
    </source>
</evidence>
<evidence type="ECO:0000256" key="6">
    <source>
        <dbReference type="ARBA" id="ARBA00023002"/>
    </source>
</evidence>
<evidence type="ECO:0000256" key="9">
    <source>
        <dbReference type="ARBA" id="ARBA00023284"/>
    </source>
</evidence>
<evidence type="ECO:0000256" key="7">
    <source>
        <dbReference type="ARBA" id="ARBA00023136"/>
    </source>
</evidence>
<evidence type="ECO:0000256" key="2">
    <source>
        <dbReference type="ARBA" id="ARBA00006214"/>
    </source>
</evidence>
<dbReference type="Pfam" id="PF07884">
    <property type="entry name" value="VKOR"/>
    <property type="match status" value="1"/>
</dbReference>
<comment type="similarity">
    <text evidence="2">Belongs to the VKOR family.</text>
</comment>
<keyword evidence="4" id="KW-0874">Quinone</keyword>
<name>A0A0G1JB22_9BACT</name>
<dbReference type="Proteomes" id="UP000034736">
    <property type="component" value="Unassembled WGS sequence"/>
</dbReference>
<evidence type="ECO:0000256" key="3">
    <source>
        <dbReference type="ARBA" id="ARBA00022692"/>
    </source>
</evidence>
<keyword evidence="8" id="KW-1015">Disulfide bond</keyword>
<dbReference type="GO" id="GO:0016020">
    <property type="term" value="C:membrane"/>
    <property type="evidence" value="ECO:0007669"/>
    <property type="project" value="UniProtKB-SubCell"/>
</dbReference>
<dbReference type="Gene3D" id="1.20.1440.130">
    <property type="entry name" value="VKOR domain"/>
    <property type="match status" value="1"/>
</dbReference>
<comment type="caution">
    <text evidence="12">The sequence shown here is derived from an EMBL/GenBank/DDBJ whole genome shotgun (WGS) entry which is preliminary data.</text>
</comment>
<dbReference type="STRING" id="1618647.UW30_C0011G0013"/>
<evidence type="ECO:0000256" key="8">
    <source>
        <dbReference type="ARBA" id="ARBA00023157"/>
    </source>
</evidence>
<dbReference type="InterPro" id="IPR038354">
    <property type="entry name" value="VKOR_sf"/>
</dbReference>
<reference evidence="12 13" key="1">
    <citation type="journal article" date="2015" name="Nature">
        <title>rRNA introns, odd ribosomes, and small enigmatic genomes across a large radiation of phyla.</title>
        <authorList>
            <person name="Brown C.T."/>
            <person name="Hug L.A."/>
            <person name="Thomas B.C."/>
            <person name="Sharon I."/>
            <person name="Castelle C.J."/>
            <person name="Singh A."/>
            <person name="Wilkins M.J."/>
            <person name="Williams K.H."/>
            <person name="Banfield J.F."/>
        </authorList>
    </citation>
    <scope>NUCLEOTIDE SEQUENCE [LARGE SCALE GENOMIC DNA]</scope>
</reference>
<evidence type="ECO:0000256" key="5">
    <source>
        <dbReference type="ARBA" id="ARBA00022989"/>
    </source>
</evidence>
<sequence length="137" mass="15463">MDKAKILIIIFIAVAFIGFLDASFLTIEHYQNTALPCVIFKGCEQVTTSAYSELFGLPLALYGAAYYLFMLLVSVFYFDTKNGFAFKILKYIPVVGFLASAYFVYLQLFVIHAICTYCVISAVTSTTLFILSFYLRE</sequence>
<keyword evidence="6" id="KW-0560">Oxidoreductase</keyword>
<comment type="subcellular location">
    <subcellularLocation>
        <location evidence="1">Membrane</location>
        <topology evidence="1">Multi-pass membrane protein</topology>
    </subcellularLocation>
</comment>
<keyword evidence="9" id="KW-0676">Redox-active center</keyword>
<keyword evidence="7 10" id="KW-0472">Membrane</keyword>
<feature type="transmembrane region" description="Helical" evidence="10">
    <location>
        <begin position="55"/>
        <end position="76"/>
    </location>
</feature>
<dbReference type="CDD" id="cd12916">
    <property type="entry name" value="VKOR_1"/>
    <property type="match status" value="1"/>
</dbReference>
<dbReference type="EMBL" id="LCHU01000011">
    <property type="protein sequence ID" value="KKT41182.1"/>
    <property type="molecule type" value="Genomic_DNA"/>
</dbReference>
<dbReference type="InterPro" id="IPR044698">
    <property type="entry name" value="VKOR/LTO1"/>
</dbReference>
<dbReference type="GO" id="GO:0048038">
    <property type="term" value="F:quinone binding"/>
    <property type="evidence" value="ECO:0007669"/>
    <property type="project" value="UniProtKB-KW"/>
</dbReference>
<keyword evidence="3 10" id="KW-0812">Transmembrane</keyword>
<feature type="transmembrane region" description="Helical" evidence="10">
    <location>
        <begin position="7"/>
        <end position="27"/>
    </location>
</feature>
<protein>
    <submittedName>
        <fullName evidence="12">Vitamin K epoxide reductase</fullName>
    </submittedName>
</protein>
<evidence type="ECO:0000256" key="1">
    <source>
        <dbReference type="ARBA" id="ARBA00004141"/>
    </source>
</evidence>
<organism evidence="12 13">
    <name type="scientific">Candidatus Giovannonibacteria bacterium GW2011_GWA2_44_13b</name>
    <dbReference type="NCBI Taxonomy" id="1618647"/>
    <lineage>
        <taxon>Bacteria</taxon>
        <taxon>Candidatus Giovannoniibacteriota</taxon>
    </lineage>
</organism>
<keyword evidence="5 10" id="KW-1133">Transmembrane helix</keyword>
<dbReference type="AlphaFoldDB" id="A0A0G1JB22"/>